<reference evidence="5 6" key="1">
    <citation type="journal article" date="2019" name="Front. Microbiol.">
        <title>Ammonia Oxidation by the Arctic Terrestrial Thaumarchaeote Candidatus Nitrosocosmicus arcticus Is Stimulated by Increasing Temperatures.</title>
        <authorList>
            <person name="Alves R.J.E."/>
            <person name="Kerou M."/>
            <person name="Zappe A."/>
            <person name="Bittner R."/>
            <person name="Abby S.S."/>
            <person name="Schmidt H.A."/>
            <person name="Pfeifer K."/>
            <person name="Schleper C."/>
        </authorList>
    </citation>
    <scope>NUCLEOTIDE SEQUENCE [LARGE SCALE GENOMIC DNA]</scope>
    <source>
        <strain evidence="5 6">Kfb</strain>
    </source>
</reference>
<gene>
    <name evidence="5" type="ORF">NARC_30168</name>
</gene>
<dbReference type="AlphaFoldDB" id="A0A557SXZ0"/>
<dbReference type="Proteomes" id="UP000315289">
    <property type="component" value="Unassembled WGS sequence"/>
</dbReference>
<evidence type="ECO:0000259" key="4">
    <source>
        <dbReference type="Pfam" id="PF00127"/>
    </source>
</evidence>
<sequence>MEKVKKQSQIGGISIISFVVIVTISLAYYQFVYTPAINAKPEVSEEILNPSGITEISIVEGSSLPANPNFFVPKEIRTSLGVSNKVVWTNDDVTAHTVTTDNDYEDPINGRFDSLASIGLIPPKGTFEFTFTQRGEYLYHCEPHPWMTGQVSVEPSFG</sequence>
<dbReference type="Pfam" id="PF00127">
    <property type="entry name" value="Copper-bind"/>
    <property type="match status" value="1"/>
</dbReference>
<dbReference type="SUPFAM" id="SSF49503">
    <property type="entry name" value="Cupredoxins"/>
    <property type="match status" value="1"/>
</dbReference>
<keyword evidence="6" id="KW-1185">Reference proteome</keyword>
<evidence type="ECO:0000313" key="6">
    <source>
        <dbReference type="Proteomes" id="UP000315289"/>
    </source>
</evidence>
<dbReference type="InterPro" id="IPR000923">
    <property type="entry name" value="BlueCu_1"/>
</dbReference>
<feature type="transmembrane region" description="Helical" evidence="3">
    <location>
        <begin position="12"/>
        <end position="31"/>
    </location>
</feature>
<dbReference type="InterPro" id="IPR008972">
    <property type="entry name" value="Cupredoxin"/>
</dbReference>
<comment type="caution">
    <text evidence="5">The sequence shown here is derived from an EMBL/GenBank/DDBJ whole genome shotgun (WGS) entry which is preliminary data.</text>
</comment>
<keyword evidence="2" id="KW-0186">Copper</keyword>
<keyword evidence="3" id="KW-1133">Transmembrane helix</keyword>
<keyword evidence="3" id="KW-0472">Membrane</keyword>
<protein>
    <submittedName>
        <fullName evidence="5">Putative blue (Type1) copper domain-containing protein</fullName>
    </submittedName>
</protein>
<dbReference type="EMBL" id="VOAH01000003">
    <property type="protein sequence ID" value="TVP41453.1"/>
    <property type="molecule type" value="Genomic_DNA"/>
</dbReference>
<dbReference type="GO" id="GO:0005507">
    <property type="term" value="F:copper ion binding"/>
    <property type="evidence" value="ECO:0007669"/>
    <property type="project" value="InterPro"/>
</dbReference>
<accession>A0A557SXZ0</accession>
<dbReference type="GO" id="GO:0009055">
    <property type="term" value="F:electron transfer activity"/>
    <property type="evidence" value="ECO:0007669"/>
    <property type="project" value="InterPro"/>
</dbReference>
<dbReference type="RefSeq" id="WP_261377760.1">
    <property type="nucleotide sequence ID" value="NZ_ML675579.1"/>
</dbReference>
<keyword evidence="1" id="KW-0479">Metal-binding</keyword>
<proteinExistence type="predicted"/>
<dbReference type="Gene3D" id="2.60.40.420">
    <property type="entry name" value="Cupredoxins - blue copper proteins"/>
    <property type="match status" value="1"/>
</dbReference>
<dbReference type="PANTHER" id="PTHR36507:SF1">
    <property type="entry name" value="BLL1555 PROTEIN"/>
    <property type="match status" value="1"/>
</dbReference>
<keyword evidence="3" id="KW-0812">Transmembrane</keyword>
<name>A0A557SXZ0_9ARCH</name>
<evidence type="ECO:0000313" key="5">
    <source>
        <dbReference type="EMBL" id="TVP41453.1"/>
    </source>
</evidence>
<organism evidence="5 6">
    <name type="scientific">Candidatus Nitrosocosmicus arcticus</name>
    <dbReference type="NCBI Taxonomy" id="2035267"/>
    <lineage>
        <taxon>Archaea</taxon>
        <taxon>Nitrososphaerota</taxon>
        <taxon>Nitrososphaeria</taxon>
        <taxon>Nitrososphaerales</taxon>
        <taxon>Nitrososphaeraceae</taxon>
        <taxon>Candidatus Nitrosocosmicus</taxon>
    </lineage>
</organism>
<feature type="domain" description="Blue (type 1) copper" evidence="4">
    <location>
        <begin position="71"/>
        <end position="154"/>
    </location>
</feature>
<evidence type="ECO:0000256" key="2">
    <source>
        <dbReference type="ARBA" id="ARBA00023008"/>
    </source>
</evidence>
<evidence type="ECO:0000256" key="3">
    <source>
        <dbReference type="SAM" id="Phobius"/>
    </source>
</evidence>
<evidence type="ECO:0000256" key="1">
    <source>
        <dbReference type="ARBA" id="ARBA00022723"/>
    </source>
</evidence>
<dbReference type="InterPro" id="IPR052721">
    <property type="entry name" value="ET_Amicyanin"/>
</dbReference>
<dbReference type="PANTHER" id="PTHR36507">
    <property type="entry name" value="BLL1555 PROTEIN"/>
    <property type="match status" value="1"/>
</dbReference>